<evidence type="ECO:0000313" key="2">
    <source>
        <dbReference type="Proteomes" id="UP000183975"/>
    </source>
</evidence>
<name>A0A1M6K1S9_9FIRM</name>
<keyword evidence="2" id="KW-1185">Reference proteome</keyword>
<sequence length="40" mass="4699">MDFTILAVVLLIGVGIPVRNKLIRKYREEKKQKDKDRDAK</sequence>
<dbReference type="AlphaFoldDB" id="A0A1M6K1S9"/>
<gene>
    <name evidence="1" type="ORF">SAMN02745138_00036</name>
</gene>
<dbReference type="EMBL" id="FRAH01000003">
    <property type="protein sequence ID" value="SHJ52840.1"/>
    <property type="molecule type" value="Genomic_DNA"/>
</dbReference>
<dbReference type="GeneID" id="97382160"/>
<reference evidence="1 2" key="1">
    <citation type="submission" date="2016-11" db="EMBL/GenBank/DDBJ databases">
        <authorList>
            <person name="Jaros S."/>
            <person name="Januszkiewicz K."/>
            <person name="Wedrychowicz H."/>
        </authorList>
    </citation>
    <scope>NUCLEOTIDE SEQUENCE [LARGE SCALE GENOMIC DNA]</scope>
    <source>
        <strain evidence="1 2">DSM 14214</strain>
    </source>
</reference>
<proteinExistence type="predicted"/>
<organism evidence="1 2">
    <name type="scientific">Anaerotignum lactatifermentans DSM 14214</name>
    <dbReference type="NCBI Taxonomy" id="1121323"/>
    <lineage>
        <taxon>Bacteria</taxon>
        <taxon>Bacillati</taxon>
        <taxon>Bacillota</taxon>
        <taxon>Clostridia</taxon>
        <taxon>Lachnospirales</taxon>
        <taxon>Anaerotignaceae</taxon>
        <taxon>Anaerotignum</taxon>
    </lineage>
</organism>
<accession>A0A1M6K1S9</accession>
<dbReference type="Proteomes" id="UP000183975">
    <property type="component" value="Unassembled WGS sequence"/>
</dbReference>
<protein>
    <submittedName>
        <fullName evidence="1">Uncharacterized protein</fullName>
    </submittedName>
</protein>
<evidence type="ECO:0000313" key="1">
    <source>
        <dbReference type="EMBL" id="SHJ52840.1"/>
    </source>
</evidence>
<dbReference type="RefSeq" id="WP_016147279.1">
    <property type="nucleotide sequence ID" value="NZ_FRAH01000003.1"/>
</dbReference>